<reference evidence="2 3" key="1">
    <citation type="journal article" date="2013" name="Genome Biol.">
        <title>Draft genome of the mountain pine beetle, Dendroctonus ponderosae Hopkins, a major forest pest.</title>
        <authorList>
            <person name="Keeling C.I."/>
            <person name="Yuen M.M."/>
            <person name="Liao N.Y."/>
            <person name="Docking T.R."/>
            <person name="Chan S.K."/>
            <person name="Taylor G.A."/>
            <person name="Palmquist D.L."/>
            <person name="Jackman S.D."/>
            <person name="Nguyen A."/>
            <person name="Li M."/>
            <person name="Henderson H."/>
            <person name="Janes J.K."/>
            <person name="Zhao Y."/>
            <person name="Pandoh P."/>
            <person name="Moore R."/>
            <person name="Sperling F.A."/>
            <person name="Huber D.P."/>
            <person name="Birol I."/>
            <person name="Jones S.J."/>
            <person name="Bohlmann J."/>
        </authorList>
    </citation>
    <scope>NUCLEOTIDE SEQUENCE</scope>
</reference>
<protein>
    <recommendedName>
        <fullName evidence="1">Out at first protein BRICHOS-like domain-containing protein</fullName>
    </recommendedName>
</protein>
<feature type="non-terminal residue" evidence="2">
    <location>
        <position position="50"/>
    </location>
</feature>
<sequence>MAQDYEDRNTKKGGDIVQETIYANATDDTITLEFQRSDGTLVTQLIDFRN</sequence>
<dbReference type="Pfam" id="PF14941">
    <property type="entry name" value="OAF_N"/>
    <property type="match status" value="1"/>
</dbReference>
<accession>U4UKY6</accession>
<evidence type="ECO:0000259" key="1">
    <source>
        <dbReference type="Pfam" id="PF14941"/>
    </source>
</evidence>
<dbReference type="OrthoDB" id="5947176at2759"/>
<feature type="domain" description="Out at first protein BRICHOS-like" evidence="1">
    <location>
        <begin position="11"/>
        <end position="50"/>
    </location>
</feature>
<evidence type="ECO:0000313" key="3">
    <source>
        <dbReference type="Proteomes" id="UP000030742"/>
    </source>
</evidence>
<evidence type="ECO:0000313" key="2">
    <source>
        <dbReference type="EMBL" id="ERL93777.1"/>
    </source>
</evidence>
<dbReference type="InterPro" id="IPR053894">
    <property type="entry name" value="OAF_N"/>
</dbReference>
<name>U4UKY6_DENPD</name>
<dbReference type="AlphaFoldDB" id="U4UKY6"/>
<dbReference type="EMBL" id="KB632373">
    <property type="protein sequence ID" value="ERL93777.1"/>
    <property type="molecule type" value="Genomic_DNA"/>
</dbReference>
<dbReference type="Proteomes" id="UP000030742">
    <property type="component" value="Unassembled WGS sequence"/>
</dbReference>
<gene>
    <name evidence="2" type="ORF">D910_11063</name>
</gene>
<organism evidence="2 3">
    <name type="scientific">Dendroctonus ponderosae</name>
    <name type="common">Mountain pine beetle</name>
    <dbReference type="NCBI Taxonomy" id="77166"/>
    <lineage>
        <taxon>Eukaryota</taxon>
        <taxon>Metazoa</taxon>
        <taxon>Ecdysozoa</taxon>
        <taxon>Arthropoda</taxon>
        <taxon>Hexapoda</taxon>
        <taxon>Insecta</taxon>
        <taxon>Pterygota</taxon>
        <taxon>Neoptera</taxon>
        <taxon>Endopterygota</taxon>
        <taxon>Coleoptera</taxon>
        <taxon>Polyphaga</taxon>
        <taxon>Cucujiformia</taxon>
        <taxon>Curculionidae</taxon>
        <taxon>Scolytinae</taxon>
        <taxon>Dendroctonus</taxon>
    </lineage>
</organism>
<proteinExistence type="predicted"/>